<proteinExistence type="predicted"/>
<dbReference type="OrthoDB" id="5740185at2"/>
<dbReference type="Proteomes" id="UP000265581">
    <property type="component" value="Unassembled WGS sequence"/>
</dbReference>
<accession>A0A371PBV1</accession>
<evidence type="ECO:0000313" key="2">
    <source>
        <dbReference type="Proteomes" id="UP000265581"/>
    </source>
</evidence>
<dbReference type="RefSeq" id="WP_119703533.1">
    <property type="nucleotide sequence ID" value="NZ_JBHSOI010000001.1"/>
</dbReference>
<gene>
    <name evidence="1" type="ORF">DX116_07700</name>
</gene>
<comment type="caution">
    <text evidence="1">The sequence shown here is derived from an EMBL/GenBank/DDBJ whole genome shotgun (WGS) entry which is preliminary data.</text>
</comment>
<sequence length="81" mass="8383">MSTAPEDVQRTVVDFLTLTAKLPEGFSADTPLYAGGAGLDSLETAELSATLEDVHGSDPYSTGEMPQTLGEIQAFYAASGA</sequence>
<keyword evidence="2" id="KW-1185">Reference proteome</keyword>
<dbReference type="EMBL" id="QUBR01000001">
    <property type="protein sequence ID" value="REK73421.1"/>
    <property type="molecule type" value="Genomic_DNA"/>
</dbReference>
<evidence type="ECO:0008006" key="3">
    <source>
        <dbReference type="Google" id="ProtNLM"/>
    </source>
</evidence>
<evidence type="ECO:0000313" key="1">
    <source>
        <dbReference type="EMBL" id="REK73421.1"/>
    </source>
</evidence>
<dbReference type="AlphaFoldDB" id="A0A371PBV1"/>
<organism evidence="1 2">
    <name type="scientific">Aeromicrobium endophyticum</name>
    <dbReference type="NCBI Taxonomy" id="2292704"/>
    <lineage>
        <taxon>Bacteria</taxon>
        <taxon>Bacillati</taxon>
        <taxon>Actinomycetota</taxon>
        <taxon>Actinomycetes</taxon>
        <taxon>Propionibacteriales</taxon>
        <taxon>Nocardioidaceae</taxon>
        <taxon>Aeromicrobium</taxon>
    </lineage>
</organism>
<reference evidence="1 2" key="1">
    <citation type="submission" date="2018-08" db="EMBL/GenBank/DDBJ databases">
        <title>Aeromicrobium sp. M2KJ-4, whole genome shotgun sequence.</title>
        <authorList>
            <person name="Tuo L."/>
        </authorList>
    </citation>
    <scope>NUCLEOTIDE SEQUENCE [LARGE SCALE GENOMIC DNA]</scope>
    <source>
        <strain evidence="1 2">M2KJ-4</strain>
    </source>
</reference>
<name>A0A371PBV1_9ACTN</name>
<protein>
    <recommendedName>
        <fullName evidence="3">Acyl carrier protein</fullName>
    </recommendedName>
</protein>